<evidence type="ECO:0000313" key="1">
    <source>
        <dbReference type="EMBL" id="PSW11215.1"/>
    </source>
</evidence>
<dbReference type="EMBL" id="PYMB01000008">
    <property type="protein sequence ID" value="PSW11215.1"/>
    <property type="molecule type" value="Genomic_DNA"/>
</dbReference>
<dbReference type="RefSeq" id="WP_107299382.1">
    <property type="nucleotide sequence ID" value="NZ_PYMB01000008.1"/>
</dbReference>
<name>A0A2T3NBK7_9GAMM</name>
<evidence type="ECO:0000313" key="2">
    <source>
        <dbReference type="Proteomes" id="UP000241346"/>
    </source>
</evidence>
<dbReference type="PANTHER" id="PTHR43179:SF7">
    <property type="entry name" value="RHAMNOSYLTRANSFERASE WBBL"/>
    <property type="match status" value="1"/>
</dbReference>
<keyword evidence="1" id="KW-0808">Transferase</keyword>
<proteinExistence type="predicted"/>
<dbReference type="InterPro" id="IPR029044">
    <property type="entry name" value="Nucleotide-diphossugar_trans"/>
</dbReference>
<dbReference type="Gene3D" id="3.90.550.10">
    <property type="entry name" value="Spore Coat Polysaccharide Biosynthesis Protein SpsA, Chain A"/>
    <property type="match status" value="1"/>
</dbReference>
<dbReference type="PANTHER" id="PTHR43179">
    <property type="entry name" value="RHAMNOSYLTRANSFERASE WBBL"/>
    <property type="match status" value="1"/>
</dbReference>
<gene>
    <name evidence="1" type="ORF">C9J01_17315</name>
</gene>
<dbReference type="AlphaFoldDB" id="A0A2T3NBK7"/>
<comment type="caution">
    <text evidence="1">The sequence shown here is derived from an EMBL/GenBank/DDBJ whole genome shotgun (WGS) entry which is preliminary data.</text>
</comment>
<accession>A0A2T3NBK7</accession>
<reference evidence="1 2" key="1">
    <citation type="submission" date="2018-03" db="EMBL/GenBank/DDBJ databases">
        <title>Whole genome sequencing of Histamine producing bacteria.</title>
        <authorList>
            <person name="Butler K."/>
        </authorList>
    </citation>
    <scope>NUCLEOTIDE SEQUENCE [LARGE SCALE GENOMIC DNA]</scope>
    <source>
        <strain evidence="1 2">DSM 19138</strain>
    </source>
</reference>
<dbReference type="SUPFAM" id="SSF53448">
    <property type="entry name" value="Nucleotide-diphospho-sugar transferases"/>
    <property type="match status" value="1"/>
</dbReference>
<protein>
    <submittedName>
        <fullName evidence="1">Glycosyl transferase family 2</fullName>
    </submittedName>
</protein>
<dbReference type="Proteomes" id="UP000241346">
    <property type="component" value="Unassembled WGS sequence"/>
</dbReference>
<organism evidence="1 2">
    <name type="scientific">Photobacterium rosenbergii</name>
    <dbReference type="NCBI Taxonomy" id="294936"/>
    <lineage>
        <taxon>Bacteria</taxon>
        <taxon>Pseudomonadati</taxon>
        <taxon>Pseudomonadota</taxon>
        <taxon>Gammaproteobacteria</taxon>
        <taxon>Vibrionales</taxon>
        <taxon>Vibrionaceae</taxon>
        <taxon>Photobacterium</taxon>
    </lineage>
</organism>
<dbReference type="OrthoDB" id="5291101at2"/>
<sequence>MSVFIAVVSHGHADLIKKLGTLKCLAKEFNVVVKNNKPEDIESYCKENGISLIDKSYGLGFGENNNCIFEYCRSDLGMKESDHFICLNPDVKVGNDQISKLIELMILDNIKIAGINLYKDSNYTVYDNSVRDFPQFFDFASSYLSKENKTIIDKRKIVNPKKVGWIAGSFLAFRASHFENLLGFNERFFMYCEDIDICYRSNEINEPITYFPNIKALHLAQHSNRKLFSMHFLWHVKSILIYCFGKKLKVKSRLEKNG</sequence>
<dbReference type="GO" id="GO:0016740">
    <property type="term" value="F:transferase activity"/>
    <property type="evidence" value="ECO:0007669"/>
    <property type="project" value="UniProtKB-KW"/>
</dbReference>